<protein>
    <submittedName>
        <fullName evidence="3">Lipid A biosynthesis protein</fullName>
    </submittedName>
</protein>
<dbReference type="GO" id="GO:0008915">
    <property type="term" value="F:lipid-A-disaccharide synthase activity"/>
    <property type="evidence" value="ECO:0007669"/>
    <property type="project" value="InterPro"/>
</dbReference>
<dbReference type="GO" id="GO:0016020">
    <property type="term" value="C:membrane"/>
    <property type="evidence" value="ECO:0007669"/>
    <property type="project" value="GOC"/>
</dbReference>
<keyword evidence="1" id="KW-0472">Membrane</keyword>
<organism evidence="3 4">
    <name type="scientific">candidate division WWE3 bacterium GW2011_GWB1_41_6</name>
    <dbReference type="NCBI Taxonomy" id="1619112"/>
    <lineage>
        <taxon>Bacteria</taxon>
        <taxon>Katanobacteria</taxon>
    </lineage>
</organism>
<accession>A0A0G0WXH0</accession>
<feature type="transmembrane region" description="Helical" evidence="1">
    <location>
        <begin position="71"/>
        <end position="89"/>
    </location>
</feature>
<proteinExistence type="predicted"/>
<evidence type="ECO:0000313" key="4">
    <source>
        <dbReference type="Proteomes" id="UP000034163"/>
    </source>
</evidence>
<reference evidence="3 4" key="1">
    <citation type="journal article" date="2015" name="Nature">
        <title>rRNA introns, odd ribosomes, and small enigmatic genomes across a large radiation of phyla.</title>
        <authorList>
            <person name="Brown C.T."/>
            <person name="Hug L.A."/>
            <person name="Thomas B.C."/>
            <person name="Sharon I."/>
            <person name="Castelle C.J."/>
            <person name="Singh A."/>
            <person name="Wilkins M.J."/>
            <person name="Williams K.H."/>
            <person name="Banfield J.F."/>
        </authorList>
    </citation>
    <scope>NUCLEOTIDE SEQUENCE [LARGE SCALE GENOMIC DNA]</scope>
</reference>
<keyword evidence="1" id="KW-0812">Transmembrane</keyword>
<dbReference type="AlphaFoldDB" id="A0A0G0WXH0"/>
<name>A0A0G0WXH0_UNCKA</name>
<evidence type="ECO:0000256" key="1">
    <source>
        <dbReference type="SAM" id="Phobius"/>
    </source>
</evidence>
<evidence type="ECO:0000313" key="3">
    <source>
        <dbReference type="EMBL" id="KKS17444.1"/>
    </source>
</evidence>
<evidence type="ECO:0000259" key="2">
    <source>
        <dbReference type="SMART" id="SM01259"/>
    </source>
</evidence>
<feature type="transmembrane region" description="Helical" evidence="1">
    <location>
        <begin position="12"/>
        <end position="33"/>
    </location>
</feature>
<dbReference type="Proteomes" id="UP000034163">
    <property type="component" value="Unassembled WGS sequence"/>
</dbReference>
<dbReference type="Gene3D" id="1.20.1280.290">
    <property type="match status" value="1"/>
</dbReference>
<keyword evidence="1" id="KW-1133">Transmembrane helix</keyword>
<gene>
    <name evidence="3" type="ORF">UU72_C0002G0027</name>
</gene>
<feature type="transmembrane region" description="Helical" evidence="1">
    <location>
        <begin position="45"/>
        <end position="65"/>
    </location>
</feature>
<feature type="domain" description="Lipid A biosynthesis N-terminal" evidence="2">
    <location>
        <begin position="19"/>
        <end position="90"/>
    </location>
</feature>
<dbReference type="SMART" id="SM01259">
    <property type="entry name" value="LAB_N"/>
    <property type="match status" value="1"/>
</dbReference>
<dbReference type="Pfam" id="PF07578">
    <property type="entry name" value="LAB_N"/>
    <property type="match status" value="1"/>
</dbReference>
<dbReference type="GO" id="GO:0009245">
    <property type="term" value="P:lipid A biosynthetic process"/>
    <property type="evidence" value="ECO:0007669"/>
    <property type="project" value="InterPro"/>
</dbReference>
<dbReference type="EMBL" id="LCBS01000002">
    <property type="protein sequence ID" value="KKS17444.1"/>
    <property type="molecule type" value="Genomic_DNA"/>
</dbReference>
<dbReference type="InterPro" id="IPR011499">
    <property type="entry name" value="Lipid_A_biosynth_N"/>
</dbReference>
<sequence length="119" mass="13814">MLQQLLQLIQKFWDPWIIFGFAAQFVFFLRFAVQWWVSEKKKESVIPVAFWYLSLVGTVMILAYSIRQKDIVFITASILNAMIYIRNLSLIHSKKKAEKIVVNPTDGKVDSTVIESSND</sequence>
<comment type="caution">
    <text evidence="3">The sequence shown here is derived from an EMBL/GenBank/DDBJ whole genome shotgun (WGS) entry which is preliminary data.</text>
</comment>